<gene>
    <name evidence="2" type="ORF">DM82_1937</name>
</gene>
<dbReference type="AlphaFoldDB" id="A0AAI8B376"/>
<name>A0AAI8B376_9BURK</name>
<evidence type="ECO:0000313" key="3">
    <source>
        <dbReference type="Proteomes" id="UP000029424"/>
    </source>
</evidence>
<sequence length="118" mass="13136">MPTTDTTKPKAELYLIVFLCVSAIVVGPLSLCSVLRPGSESPASWFQRSGAITSIFAVFAQYRISGFLESIRGGTFAESWSLYHLFKTHHHVLSWVIAVITIWGALVWGYGDLLLRYI</sequence>
<dbReference type="Proteomes" id="UP000029424">
    <property type="component" value="Chromosome 1"/>
</dbReference>
<feature type="transmembrane region" description="Helical" evidence="1">
    <location>
        <begin position="92"/>
        <end position="111"/>
    </location>
</feature>
<dbReference type="KEGG" id="bok:DM82_1937"/>
<reference evidence="2 3" key="1">
    <citation type="submission" date="2014-06" db="EMBL/GenBank/DDBJ databases">
        <authorList>
            <person name="Bishop-Lilly K.A."/>
            <person name="Broomall S.M."/>
            <person name="Chain P.S."/>
            <person name="Chertkov O."/>
            <person name="Coyne S.R."/>
            <person name="Daligault H.E."/>
            <person name="Davenport K.W."/>
            <person name="Erkkila T."/>
            <person name="Frey K.G."/>
            <person name="Gibbons H.S."/>
            <person name="Gu W."/>
            <person name="Jaissle J."/>
            <person name="Johnson S.L."/>
            <person name="Koroleva G.I."/>
            <person name="Ladner J.T."/>
            <person name="Lo C.-C."/>
            <person name="Minogue T.D."/>
            <person name="Munk C."/>
            <person name="Palacios G.F."/>
            <person name="Redden C.L."/>
            <person name="Rosenzweig C.N."/>
            <person name="Scholz M.B."/>
            <person name="Teshima H."/>
            <person name="Xu Y."/>
        </authorList>
    </citation>
    <scope>NUCLEOTIDE SEQUENCE [LARGE SCALE GENOMIC DNA]</scope>
    <source>
        <strain evidence="2 3">EO147</strain>
    </source>
</reference>
<dbReference type="RefSeq" id="WP_129112198.1">
    <property type="nucleotide sequence ID" value="NZ_CP008726.1"/>
</dbReference>
<evidence type="ECO:0000256" key="1">
    <source>
        <dbReference type="SAM" id="Phobius"/>
    </source>
</evidence>
<keyword evidence="1" id="KW-0472">Membrane</keyword>
<keyword evidence="1" id="KW-1133">Transmembrane helix</keyword>
<proteinExistence type="predicted"/>
<accession>A0AAI8B376</accession>
<keyword evidence="1" id="KW-0812">Transmembrane</keyword>
<organism evidence="2 3">
    <name type="scientific">Burkholderia oklahomensis</name>
    <dbReference type="NCBI Taxonomy" id="342113"/>
    <lineage>
        <taxon>Bacteria</taxon>
        <taxon>Pseudomonadati</taxon>
        <taxon>Pseudomonadota</taxon>
        <taxon>Betaproteobacteria</taxon>
        <taxon>Burkholderiales</taxon>
        <taxon>Burkholderiaceae</taxon>
        <taxon>Burkholderia</taxon>
        <taxon>pseudomallei group</taxon>
    </lineage>
</organism>
<keyword evidence="3" id="KW-1185">Reference proteome</keyword>
<dbReference type="EMBL" id="CP008726">
    <property type="protein sequence ID" value="AIO64886.1"/>
    <property type="molecule type" value="Genomic_DNA"/>
</dbReference>
<feature type="transmembrane region" description="Helical" evidence="1">
    <location>
        <begin position="12"/>
        <end position="31"/>
    </location>
</feature>
<protein>
    <submittedName>
        <fullName evidence="2">Uncharacterized protein</fullName>
    </submittedName>
</protein>
<evidence type="ECO:0000313" key="2">
    <source>
        <dbReference type="EMBL" id="AIO64886.1"/>
    </source>
</evidence>